<evidence type="ECO:0000313" key="3">
    <source>
        <dbReference type="EMBL" id="TYT62738.1"/>
    </source>
</evidence>
<feature type="domain" description="Pyrrolo-quinoline quinone repeat" evidence="2">
    <location>
        <begin position="283"/>
        <end position="395"/>
    </location>
</feature>
<dbReference type="InterPro" id="IPR002372">
    <property type="entry name" value="PQQ_rpt_dom"/>
</dbReference>
<dbReference type="SUPFAM" id="SSF50998">
    <property type="entry name" value="Quinoprotein alcohol dehydrogenase-like"/>
    <property type="match status" value="2"/>
</dbReference>
<feature type="compositionally biased region" description="Acidic residues" evidence="1">
    <location>
        <begin position="30"/>
        <end position="53"/>
    </location>
</feature>
<dbReference type="AlphaFoldDB" id="A0A5D5ALI0"/>
<protein>
    <submittedName>
        <fullName evidence="3">PQQ-binding-like beta-propeller repeat protein</fullName>
    </submittedName>
</protein>
<reference evidence="3 4" key="1">
    <citation type="submission" date="2019-08" db="EMBL/GenBank/DDBJ databases">
        <title>Archaea genome.</title>
        <authorList>
            <person name="Kajale S."/>
            <person name="Shouche Y."/>
            <person name="Deshpande N."/>
            <person name="Sharma A."/>
        </authorList>
    </citation>
    <scope>NUCLEOTIDE SEQUENCE [LARGE SCALE GENOMIC DNA]</scope>
    <source>
        <strain evidence="3 4">ESP3B_9</strain>
    </source>
</reference>
<dbReference type="InterPro" id="IPR018391">
    <property type="entry name" value="PQQ_b-propeller_rpt"/>
</dbReference>
<feature type="region of interest" description="Disordered" evidence="1">
    <location>
        <begin position="28"/>
        <end position="53"/>
    </location>
</feature>
<dbReference type="InterPro" id="IPR015943">
    <property type="entry name" value="WD40/YVTN_repeat-like_dom_sf"/>
</dbReference>
<evidence type="ECO:0000313" key="4">
    <source>
        <dbReference type="Proteomes" id="UP000324104"/>
    </source>
</evidence>
<dbReference type="SMART" id="SM00564">
    <property type="entry name" value="PQQ"/>
    <property type="match status" value="6"/>
</dbReference>
<dbReference type="EMBL" id="VTAW01000006">
    <property type="protein sequence ID" value="TYT62738.1"/>
    <property type="molecule type" value="Genomic_DNA"/>
</dbReference>
<name>A0A5D5ALI0_9EURY</name>
<dbReference type="PANTHER" id="PTHR34512:SF30">
    <property type="entry name" value="OUTER MEMBRANE PROTEIN ASSEMBLY FACTOR BAMB"/>
    <property type="match status" value="1"/>
</dbReference>
<proteinExistence type="predicted"/>
<dbReference type="InterPro" id="IPR011047">
    <property type="entry name" value="Quinoprotein_ADH-like_sf"/>
</dbReference>
<dbReference type="PANTHER" id="PTHR34512">
    <property type="entry name" value="CELL SURFACE PROTEIN"/>
    <property type="match status" value="1"/>
</dbReference>
<dbReference type="RefSeq" id="WP_149080755.1">
    <property type="nucleotide sequence ID" value="NZ_VTAW01000006.1"/>
</dbReference>
<feature type="domain" description="Pyrrolo-quinoline quinone repeat" evidence="2">
    <location>
        <begin position="81"/>
        <end position="200"/>
    </location>
</feature>
<dbReference type="PROSITE" id="PS51257">
    <property type="entry name" value="PROKAR_LIPOPROTEIN"/>
    <property type="match status" value="1"/>
</dbReference>
<sequence>MGDNRPRSRREWLGVCTGTAGIAMLAGCASDDETDDESETTDDGLLDLGDDSSGDWPMFGADLQNTGYQPDDDGPVDDVEVRWRLEGGDSFVSSPAVVDGTVYAGCRDGYLYAVDAESGQTKWAVELNMRASPSPTVLDGIVYASSHGVPDKMHALEAGSGEQLWEEELDNSTHSPAPYGSEIYTYHSGRLIGLDRESGSSSVLFEGYRQTPDAPAIKDNILFGGGRRSIVAHDLDQDEIRWEFESEGYMSIGSPTVLDGTVYAGSGDTNLYAINADTADEEWSFETERPISAGPSVADDTVYLAARDGHVYAIDSSAGKEKWSVDYELQLQQKPAVTDSMVYFVDGKTLHGLDRNDGDQRWSFTPDEDETIGGTVTISDGVAYLPSRDNHLYALEDA</sequence>
<organism evidence="3 4">
    <name type="scientific">Natrialba swarupiae</name>
    <dbReference type="NCBI Taxonomy" id="2448032"/>
    <lineage>
        <taxon>Archaea</taxon>
        <taxon>Methanobacteriati</taxon>
        <taxon>Methanobacteriota</taxon>
        <taxon>Stenosarchaea group</taxon>
        <taxon>Halobacteria</taxon>
        <taxon>Halobacteriales</taxon>
        <taxon>Natrialbaceae</taxon>
        <taxon>Natrialba</taxon>
    </lineage>
</organism>
<dbReference type="Proteomes" id="UP000324104">
    <property type="component" value="Unassembled WGS sequence"/>
</dbReference>
<comment type="caution">
    <text evidence="3">The sequence shown here is derived from an EMBL/GenBank/DDBJ whole genome shotgun (WGS) entry which is preliminary data.</text>
</comment>
<accession>A0A5D5ALI0</accession>
<gene>
    <name evidence="3" type="ORF">FYC77_06825</name>
</gene>
<evidence type="ECO:0000256" key="1">
    <source>
        <dbReference type="SAM" id="MobiDB-lite"/>
    </source>
</evidence>
<dbReference type="Gene3D" id="2.130.10.10">
    <property type="entry name" value="YVTN repeat-like/Quinoprotein amine dehydrogenase"/>
    <property type="match status" value="2"/>
</dbReference>
<keyword evidence="4" id="KW-1185">Reference proteome</keyword>
<dbReference type="Pfam" id="PF13360">
    <property type="entry name" value="PQQ_2"/>
    <property type="match status" value="2"/>
</dbReference>
<evidence type="ECO:0000259" key="2">
    <source>
        <dbReference type="Pfam" id="PF13360"/>
    </source>
</evidence>